<evidence type="ECO:0000313" key="3">
    <source>
        <dbReference type="Proteomes" id="UP000037393"/>
    </source>
</evidence>
<evidence type="ECO:0000256" key="1">
    <source>
        <dbReference type="SAM" id="MobiDB-lite"/>
    </source>
</evidence>
<dbReference type="RefSeq" id="WP_049856730.1">
    <property type="nucleotide sequence ID" value="NZ_JNGI01000035.1"/>
</dbReference>
<dbReference type="AlphaFoldDB" id="A0A0L0GYN2"/>
<evidence type="ECO:0000313" key="2">
    <source>
        <dbReference type="EMBL" id="KNC94037.1"/>
    </source>
</evidence>
<sequence>MNKYSQAGNQGSDANALAFSFARLLAGKHFIKLVEVQAVRGKAPNLFVDVLPLVATVDADGQQVGSVTVYNIPVWRLQRGNSAIIMDPVPGDIGLIVVSDQDVSVARERRAVSVPGSRRTHSLTDGFYLGGVLNMSPTQYIEFADNVLRVITPNPLTVECQSAEVNATDSATLNTKKATINASEEIDANTPTLKVSGDIEAGGNITDNAGGNKKTLKDLREAYDGHHHKVKNVQGGGSSVTSETPDNEV</sequence>
<dbReference type="PATRIC" id="fig|379893.4.peg.3433"/>
<gene>
    <name evidence="2" type="ORF">GM31_16910</name>
</gene>
<dbReference type="Gene3D" id="2.40.50.230">
    <property type="entry name" value="Gp5 N-terminal domain"/>
    <property type="match status" value="1"/>
</dbReference>
<dbReference type="EMBL" id="JNGI01000035">
    <property type="protein sequence ID" value="KNC94037.1"/>
    <property type="molecule type" value="Genomic_DNA"/>
</dbReference>
<dbReference type="OrthoDB" id="1903830at2"/>
<dbReference type="Proteomes" id="UP000037393">
    <property type="component" value="Unassembled WGS sequence"/>
</dbReference>
<keyword evidence="3" id="KW-1185">Reference proteome</keyword>
<feature type="region of interest" description="Disordered" evidence="1">
    <location>
        <begin position="229"/>
        <end position="249"/>
    </location>
</feature>
<organism evidence="2 3">
    <name type="scientific">Trabulsiella odontotermitis</name>
    <dbReference type="NCBI Taxonomy" id="379893"/>
    <lineage>
        <taxon>Bacteria</taxon>
        <taxon>Pseudomonadati</taxon>
        <taxon>Pseudomonadota</taxon>
        <taxon>Gammaproteobacteria</taxon>
        <taxon>Enterobacterales</taxon>
        <taxon>Enterobacteriaceae</taxon>
        <taxon>Trabulsiella</taxon>
    </lineage>
</organism>
<accession>A0A0L0GYN2</accession>
<protein>
    <submittedName>
        <fullName evidence="2">Uncharacterized protein</fullName>
    </submittedName>
</protein>
<name>A0A0L0GYN2_9ENTR</name>
<feature type="compositionally biased region" description="Polar residues" evidence="1">
    <location>
        <begin position="239"/>
        <end position="249"/>
    </location>
</feature>
<comment type="caution">
    <text evidence="2">The sequence shown here is derived from an EMBL/GenBank/DDBJ whole genome shotgun (WGS) entry which is preliminary data.</text>
</comment>
<dbReference type="InterPro" id="IPR037026">
    <property type="entry name" value="Vgr_OB-fold_dom_sf"/>
</dbReference>
<proteinExistence type="predicted"/>
<reference evidence="2 3" key="1">
    <citation type="journal article" date="2015" name="Appl. Environ. Microbiol.">
        <title>The Enterobacterium Trabulsiella odontotermitis Presents Novel Adaptations Related to Its Association with Fungus-Growing Termites.</title>
        <authorList>
            <person name="Sapountzis P."/>
            <person name="Gruntjes T."/>
            <person name="Otani S."/>
            <person name="Estevez J."/>
            <person name="da Costa R.R."/>
            <person name="Plunkett G.3rd."/>
            <person name="Perna N.T."/>
            <person name="Poulsen M."/>
        </authorList>
    </citation>
    <scope>NUCLEOTIDE SEQUENCE [LARGE SCALE GENOMIC DNA]</scope>
    <source>
        <strain evidence="2 3">12</strain>
    </source>
</reference>